<protein>
    <recommendedName>
        <fullName evidence="5">Fimbrial assembly family protein</fullName>
    </recommendedName>
</protein>
<dbReference type="HOGENOM" id="CLU_1903570_0_0_0"/>
<dbReference type="EMBL" id="CP000771">
    <property type="protein sequence ID" value="ABS61114.1"/>
    <property type="molecule type" value="Genomic_DNA"/>
</dbReference>
<dbReference type="AlphaFoldDB" id="A7HMI1"/>
<keyword evidence="2" id="KW-1133">Transmembrane helix</keyword>
<dbReference type="KEGG" id="fno:Fnod_1267"/>
<feature type="coiled-coil region" evidence="1">
    <location>
        <begin position="36"/>
        <end position="66"/>
    </location>
</feature>
<evidence type="ECO:0000256" key="2">
    <source>
        <dbReference type="SAM" id="Phobius"/>
    </source>
</evidence>
<reference evidence="3 4" key="2">
    <citation type="journal article" date="2009" name="Proc. Natl. Acad. Sci. U.S.A.">
        <title>On the chimeric nature, thermophilic origin, and phylogenetic placement of the Thermotogales.</title>
        <authorList>
            <person name="Zhaxybayeva O."/>
            <person name="Swithers K.S."/>
            <person name="Lapierre P."/>
            <person name="Fournier G.P."/>
            <person name="Bickhart D.M."/>
            <person name="DeBoy R.T."/>
            <person name="Nelson K.E."/>
            <person name="Nesbo C.L."/>
            <person name="Doolittle W.F."/>
            <person name="Gogarten J.P."/>
            <person name="Noll K.M."/>
        </authorList>
    </citation>
    <scope>NUCLEOTIDE SEQUENCE [LARGE SCALE GENOMIC DNA]</scope>
    <source>
        <strain evidence="4">ATCC 35602 / DSM 5306 / Rt17-B1</strain>
    </source>
</reference>
<dbReference type="RefSeq" id="WP_011994423.1">
    <property type="nucleotide sequence ID" value="NC_009718.1"/>
</dbReference>
<accession>A7HMI1</accession>
<reference evidence="3 4" key="1">
    <citation type="submission" date="2007-07" db="EMBL/GenBank/DDBJ databases">
        <title>Complete sequence of Fervidobacterium nodosum Rt17-B1.</title>
        <authorList>
            <consortium name="US DOE Joint Genome Institute"/>
            <person name="Copeland A."/>
            <person name="Lucas S."/>
            <person name="Lapidus A."/>
            <person name="Barry K."/>
            <person name="Glavina del Rio T."/>
            <person name="Dalin E."/>
            <person name="Tice H."/>
            <person name="Pitluck S."/>
            <person name="Saunders E."/>
            <person name="Brettin T."/>
            <person name="Bruce D."/>
            <person name="Detter J.C."/>
            <person name="Han C."/>
            <person name="Schmutz J."/>
            <person name="Larimer F."/>
            <person name="Land M."/>
            <person name="Hauser L."/>
            <person name="Kyrpides N."/>
            <person name="Mikhailova N."/>
            <person name="Nelson K."/>
            <person name="Gogarten J.P."/>
            <person name="Noll K."/>
            <person name="Richardson P."/>
        </authorList>
    </citation>
    <scope>NUCLEOTIDE SEQUENCE [LARGE SCALE GENOMIC DNA]</scope>
    <source>
        <strain evidence="4">ATCC 35602 / DSM 5306 / Rt17-B1</strain>
    </source>
</reference>
<gene>
    <name evidence="3" type="ordered locus">Fnod_1267</name>
</gene>
<feature type="transmembrane region" description="Helical" evidence="2">
    <location>
        <begin position="9"/>
        <end position="29"/>
    </location>
</feature>
<dbReference type="Proteomes" id="UP000002415">
    <property type="component" value="Chromosome"/>
</dbReference>
<evidence type="ECO:0008006" key="5">
    <source>
        <dbReference type="Google" id="ProtNLM"/>
    </source>
</evidence>
<name>A7HMI1_FERNB</name>
<keyword evidence="4" id="KW-1185">Reference proteome</keyword>
<evidence type="ECO:0000256" key="1">
    <source>
        <dbReference type="SAM" id="Coils"/>
    </source>
</evidence>
<sequence length="133" mass="15588">MIVIQRKIAVLIAFFIMIVLFLMAGIYFYNSYYQYMKNLESKLSEVTQVYNKLKQLEQESEILAKLQEDFGNMLEMEVNSELISDDVEKLLSKILSKKVAEIKYFYMNANVYYPILFEATPVYYTVNLKVGGD</sequence>
<keyword evidence="2" id="KW-0812">Transmembrane</keyword>
<keyword evidence="2" id="KW-0472">Membrane</keyword>
<proteinExistence type="predicted"/>
<organism evidence="3 4">
    <name type="scientific">Fervidobacterium nodosum (strain ATCC 35602 / DSM 5306 / Rt17-B1)</name>
    <dbReference type="NCBI Taxonomy" id="381764"/>
    <lineage>
        <taxon>Bacteria</taxon>
        <taxon>Thermotogati</taxon>
        <taxon>Thermotogota</taxon>
        <taxon>Thermotogae</taxon>
        <taxon>Thermotogales</taxon>
        <taxon>Fervidobacteriaceae</taxon>
        <taxon>Fervidobacterium</taxon>
    </lineage>
</organism>
<dbReference type="STRING" id="381764.Fnod_1267"/>
<evidence type="ECO:0000313" key="3">
    <source>
        <dbReference type="EMBL" id="ABS61114.1"/>
    </source>
</evidence>
<evidence type="ECO:0000313" key="4">
    <source>
        <dbReference type="Proteomes" id="UP000002415"/>
    </source>
</evidence>
<keyword evidence="1" id="KW-0175">Coiled coil</keyword>